<evidence type="ECO:0000256" key="3">
    <source>
        <dbReference type="ARBA" id="ARBA00023319"/>
    </source>
</evidence>
<dbReference type="SMART" id="SM00409">
    <property type="entry name" value="IG"/>
    <property type="match status" value="1"/>
</dbReference>
<feature type="domain" description="Protein kinase" evidence="4">
    <location>
        <begin position="863"/>
        <end position="1141"/>
    </location>
</feature>
<comment type="caution">
    <text evidence="7">The sequence shown here is derived from an EMBL/GenBank/DDBJ whole genome shotgun (WGS) entry which is preliminary data.</text>
</comment>
<dbReference type="InterPro" id="IPR013098">
    <property type="entry name" value="Ig_I-set"/>
</dbReference>
<dbReference type="InterPro" id="IPR000488">
    <property type="entry name" value="Death_dom"/>
</dbReference>
<dbReference type="Gene3D" id="1.10.533.10">
    <property type="entry name" value="Death Domain, Fas"/>
    <property type="match status" value="1"/>
</dbReference>
<sequence>IREMLTGLGPDGKGHGKEHEPLGFLDYMNFEALIEGRIWRSVDVWGKLSKIASQCISSCNIKSDPITSASMLVSLKGILRKEGNSVKRWTVLGDDKCEVCVVNDQLDKEDSFVGRVTDKHHSSDCPTKIKICGACMRNGYINPVKCQGCDNEIKAIIGDEWGAILIAGYDEDNSFFENDVKVFAMAISSNVIPSMCVRKCKVINTASNTERPVAARIYDAFEKMAKRNIHTLVFLYSGHHGKTGFKVGIDEYVSIEHINDSIQKMTNIKKVIAFLDCCQPGQITVNDEQQLIQFNATCSSGEVIWRKGKPSYFTKVLVQAFTMKACGGKCEWSDCECCIDGNFITIDKLKNYIETHRRNGLLPHEPEFSGSKINWCSEYLAYNYSYKVAFRFEMELPIPVTIKQSHEVLATTVVDYNGLIQMILFPKFVDLLRQQLNVQGQSITLTDKGVDCLCIVYETGPKSYEEVDNIETLMLAWNSKKGLFCKLRFSQESNFLKPFGFFLENSQSAKHAIYGKEEFELKEMENIVHEFIEKQRSCNTPDKAIEYFMSNVFKFIHWCNATKLNHPKINIRFIDLFEECPSCVVHLLLTAPAEIKFCKKLKDKTEKEKGTLALDCKASNPNNAPVTWFKDGRPLENDDSRIEISRIGDVMKLIVKNLSEADAGEYMCQVGERHTNCQVLVEERTGTSVDVNVDRTPSDKQLVNLASTIGNGWEMLAAYLDISSASLDQIKADNSRHVQRVYQMFLLWRRRKTNSATLRMLLKNMKECDAVVVDWEGVRERLGFGLEVIDTLNDVALKRIQAVLGAPHLSIQPQLQTPALQESAFNVLPRDTVITKKIQKDLHDGRLIALSKDMVEELRSQAVSDPKDIMSGAFGRVYVSREKVPGFNLRVVLKEINLEQQPGNQTTKLASITNEKIAARLMHFGIVPLLAYYDDHTNEKYYFVAPYFENGDLFEAVNKDTFRLKRGWDAKMAWKKRFKIMYQIACAIDFMHKGNKYRGTILHMDIQSKKIVLDAEFNARLIDFGLARELKEGDETVLMTVMPVGTPGYYPIIQHNLLKKQHDYHNFGVVLLELITGLFPTARKEGLDLRKWHKRHVIKKAQTSIWDIPEILEKAVDIAVKCIKSVNQEGEVKSLSSDEIVKDLTRICKNESVTKWNESVTKRETADNGRCDICLVNNAIKGELNVHLADSTNLCKQPIRTCFSCMRNSYINPVQCYTCGKTVEPFINDKWGAILVAGYDEKDGPVWRKEIDTFKDVITSKVVPAMCISSDNVIVIGSGAGQKHTFKSQIDDAFARLMVKNIRTLLFVYSGHKDDSFQVGRDENYSLKSLNEKLNEWNSKDSAFEKVIAFLDCCYSEKLDLKNTLKLIQFNATSPNDTASANEKDGSPFLKYIRQALTGLANGDRCTYKNGMCECLKLLSEDVITLEDLSKYLNAHSTTEYCPHMNTSNIKLQDTILAYNYQYEVMFEFKLNFPGMIEHSPSIYIRPREFNNFGQLKLKLATEVMKSVNVLDPDKDINVSKFATTLSIEINTGPRAKHIQEIDSVEKLVSAWNSKRLLRCTLRPLQNMGLGKPVGRCLKNVPDIRVVHKAVLQKCKITEYPLTKSDLLKYADLLIKTEKNATGHLKEYSEFLDMLSYLQKEQEGDVRFDISFFDLPNSYTVASMSIVQTTGVTESMQE</sequence>
<dbReference type="InterPro" id="IPR011029">
    <property type="entry name" value="DEATH-like_dom_sf"/>
</dbReference>
<dbReference type="GO" id="GO:0004197">
    <property type="term" value="F:cysteine-type endopeptidase activity"/>
    <property type="evidence" value="ECO:0007669"/>
    <property type="project" value="InterPro"/>
</dbReference>
<proteinExistence type="predicted"/>
<evidence type="ECO:0000259" key="5">
    <source>
        <dbReference type="PROSITE" id="PS50017"/>
    </source>
</evidence>
<dbReference type="GO" id="GO:0004672">
    <property type="term" value="F:protein kinase activity"/>
    <property type="evidence" value="ECO:0007669"/>
    <property type="project" value="InterPro"/>
</dbReference>
<dbReference type="PROSITE" id="PS50011">
    <property type="entry name" value="PROTEIN_KINASE_DOM"/>
    <property type="match status" value="1"/>
</dbReference>
<reference evidence="7" key="2">
    <citation type="submission" date="2020-11" db="EMBL/GenBank/DDBJ databases">
        <authorList>
            <person name="McCartney M.A."/>
            <person name="Auch B."/>
            <person name="Kono T."/>
            <person name="Mallez S."/>
            <person name="Becker A."/>
            <person name="Gohl D.M."/>
            <person name="Silverstein K.A.T."/>
            <person name="Koren S."/>
            <person name="Bechman K.B."/>
            <person name="Herman A."/>
            <person name="Abrahante J.E."/>
            <person name="Garbe J."/>
        </authorList>
    </citation>
    <scope>NUCLEOTIDE SEQUENCE</scope>
    <source>
        <strain evidence="7">Duluth1</strain>
        <tissue evidence="7">Whole animal</tissue>
    </source>
</reference>
<dbReference type="GO" id="GO:0005886">
    <property type="term" value="C:plasma membrane"/>
    <property type="evidence" value="ECO:0007669"/>
    <property type="project" value="TreeGrafter"/>
</dbReference>
<dbReference type="Gene3D" id="3.40.50.1460">
    <property type="match status" value="1"/>
</dbReference>
<dbReference type="InterPro" id="IPR036179">
    <property type="entry name" value="Ig-like_dom_sf"/>
</dbReference>
<dbReference type="InterPro" id="IPR011600">
    <property type="entry name" value="Pept_C14_caspase"/>
</dbReference>
<dbReference type="InterPro" id="IPR003599">
    <property type="entry name" value="Ig_sub"/>
</dbReference>
<dbReference type="Pfam" id="PF00069">
    <property type="entry name" value="Pkinase"/>
    <property type="match status" value="1"/>
</dbReference>
<dbReference type="InterPro" id="IPR000719">
    <property type="entry name" value="Prot_kinase_dom"/>
</dbReference>
<dbReference type="GO" id="GO:0005524">
    <property type="term" value="F:ATP binding"/>
    <property type="evidence" value="ECO:0007669"/>
    <property type="project" value="UniProtKB-KW"/>
</dbReference>
<feature type="domain" description="Death" evidence="5">
    <location>
        <begin position="698"/>
        <end position="769"/>
    </location>
</feature>
<dbReference type="SUPFAM" id="SSF47986">
    <property type="entry name" value="DEATH domain"/>
    <property type="match status" value="1"/>
</dbReference>
<keyword evidence="8" id="KW-1185">Reference proteome</keyword>
<dbReference type="PROSITE" id="PS50017">
    <property type="entry name" value="DEATH_DOMAIN"/>
    <property type="match status" value="1"/>
</dbReference>
<dbReference type="Pfam" id="PF07679">
    <property type="entry name" value="I-set"/>
    <property type="match status" value="1"/>
</dbReference>
<dbReference type="EMBL" id="JAIWYP010000013">
    <property type="protein sequence ID" value="KAH3721955.1"/>
    <property type="molecule type" value="Genomic_DNA"/>
</dbReference>
<dbReference type="PROSITE" id="PS50835">
    <property type="entry name" value="IG_LIKE"/>
    <property type="match status" value="1"/>
</dbReference>
<evidence type="ECO:0000259" key="4">
    <source>
        <dbReference type="PROSITE" id="PS50011"/>
    </source>
</evidence>
<dbReference type="SMART" id="SM00005">
    <property type="entry name" value="DEATH"/>
    <property type="match status" value="1"/>
</dbReference>
<feature type="domain" description="Ig-like" evidence="6">
    <location>
        <begin position="592"/>
        <end position="670"/>
    </location>
</feature>
<dbReference type="Proteomes" id="UP000828390">
    <property type="component" value="Unassembled WGS sequence"/>
</dbReference>
<dbReference type="Pfam" id="PF00656">
    <property type="entry name" value="Peptidase_C14"/>
    <property type="match status" value="1"/>
</dbReference>
<dbReference type="CDD" id="cd01670">
    <property type="entry name" value="Death"/>
    <property type="match status" value="1"/>
</dbReference>
<keyword evidence="1" id="KW-0547">Nucleotide-binding</keyword>
<dbReference type="InterPro" id="IPR007110">
    <property type="entry name" value="Ig-like_dom"/>
</dbReference>
<evidence type="ECO:0000256" key="2">
    <source>
        <dbReference type="ARBA" id="ARBA00022840"/>
    </source>
</evidence>
<dbReference type="Gene3D" id="2.60.40.10">
    <property type="entry name" value="Immunoglobulins"/>
    <property type="match status" value="1"/>
</dbReference>
<reference evidence="7" key="1">
    <citation type="journal article" date="2019" name="bioRxiv">
        <title>The Genome of the Zebra Mussel, Dreissena polymorpha: A Resource for Invasive Species Research.</title>
        <authorList>
            <person name="McCartney M.A."/>
            <person name="Auch B."/>
            <person name="Kono T."/>
            <person name="Mallez S."/>
            <person name="Zhang Y."/>
            <person name="Obille A."/>
            <person name="Becker A."/>
            <person name="Abrahante J.E."/>
            <person name="Garbe J."/>
            <person name="Badalamenti J.P."/>
            <person name="Herman A."/>
            <person name="Mangelson H."/>
            <person name="Liachko I."/>
            <person name="Sullivan S."/>
            <person name="Sone E.D."/>
            <person name="Koren S."/>
            <person name="Silverstein K.A.T."/>
            <person name="Beckman K.B."/>
            <person name="Gohl D.M."/>
        </authorList>
    </citation>
    <scope>NUCLEOTIDE SEQUENCE</scope>
    <source>
        <strain evidence="7">Duluth1</strain>
        <tissue evidence="7">Whole animal</tissue>
    </source>
</reference>
<keyword evidence="3" id="KW-0393">Immunoglobulin domain</keyword>
<gene>
    <name evidence="7" type="ORF">DPMN_064903</name>
</gene>
<evidence type="ECO:0000259" key="6">
    <source>
        <dbReference type="PROSITE" id="PS50835"/>
    </source>
</evidence>
<dbReference type="Gene3D" id="1.10.510.10">
    <property type="entry name" value="Transferase(Phosphotransferase) domain 1"/>
    <property type="match status" value="1"/>
</dbReference>
<dbReference type="SUPFAM" id="SSF52129">
    <property type="entry name" value="Caspase-like"/>
    <property type="match status" value="1"/>
</dbReference>
<dbReference type="InterPro" id="IPR013783">
    <property type="entry name" value="Ig-like_fold"/>
</dbReference>
<dbReference type="CDD" id="cd00096">
    <property type="entry name" value="Ig"/>
    <property type="match status" value="1"/>
</dbReference>
<dbReference type="InterPro" id="IPR029030">
    <property type="entry name" value="Caspase-like_dom_sf"/>
</dbReference>
<feature type="non-terminal residue" evidence="7">
    <location>
        <position position="1678"/>
    </location>
</feature>
<organism evidence="7 8">
    <name type="scientific">Dreissena polymorpha</name>
    <name type="common">Zebra mussel</name>
    <name type="synonym">Mytilus polymorpha</name>
    <dbReference type="NCBI Taxonomy" id="45954"/>
    <lineage>
        <taxon>Eukaryota</taxon>
        <taxon>Metazoa</taxon>
        <taxon>Spiralia</taxon>
        <taxon>Lophotrochozoa</taxon>
        <taxon>Mollusca</taxon>
        <taxon>Bivalvia</taxon>
        <taxon>Autobranchia</taxon>
        <taxon>Heteroconchia</taxon>
        <taxon>Euheterodonta</taxon>
        <taxon>Imparidentia</taxon>
        <taxon>Neoheterodontei</taxon>
        <taxon>Myida</taxon>
        <taxon>Dreissenoidea</taxon>
        <taxon>Dreissenidae</taxon>
        <taxon>Dreissena</taxon>
    </lineage>
</organism>
<dbReference type="PANTHER" id="PTHR27001">
    <property type="entry name" value="OS01G0253100 PROTEIN"/>
    <property type="match status" value="1"/>
</dbReference>
<evidence type="ECO:0000256" key="1">
    <source>
        <dbReference type="ARBA" id="ARBA00022741"/>
    </source>
</evidence>
<dbReference type="GO" id="GO:0007165">
    <property type="term" value="P:signal transduction"/>
    <property type="evidence" value="ECO:0007669"/>
    <property type="project" value="InterPro"/>
</dbReference>
<dbReference type="GO" id="GO:0006508">
    <property type="term" value="P:proteolysis"/>
    <property type="evidence" value="ECO:0007669"/>
    <property type="project" value="InterPro"/>
</dbReference>
<protein>
    <submittedName>
        <fullName evidence="7">Uncharacterized protein</fullName>
    </submittedName>
</protein>
<dbReference type="InterPro" id="IPR011009">
    <property type="entry name" value="Kinase-like_dom_sf"/>
</dbReference>
<evidence type="ECO:0000313" key="7">
    <source>
        <dbReference type="EMBL" id="KAH3721955.1"/>
    </source>
</evidence>
<dbReference type="Pfam" id="PF00531">
    <property type="entry name" value="Death"/>
    <property type="match status" value="1"/>
</dbReference>
<keyword evidence="2" id="KW-0067">ATP-binding</keyword>
<dbReference type="PANTHER" id="PTHR27001:SF931">
    <property type="entry name" value="OS11G0664100 PROTEIN"/>
    <property type="match status" value="1"/>
</dbReference>
<name>A0A9D4HJV7_DREPO</name>
<dbReference type="SUPFAM" id="SSF48726">
    <property type="entry name" value="Immunoglobulin"/>
    <property type="match status" value="1"/>
</dbReference>
<dbReference type="SUPFAM" id="SSF56112">
    <property type="entry name" value="Protein kinase-like (PK-like)"/>
    <property type="match status" value="1"/>
</dbReference>
<accession>A0A9D4HJV7</accession>
<dbReference type="InterPro" id="IPR003598">
    <property type="entry name" value="Ig_sub2"/>
</dbReference>
<dbReference type="SMART" id="SM00408">
    <property type="entry name" value="IGc2"/>
    <property type="match status" value="1"/>
</dbReference>
<evidence type="ECO:0000313" key="8">
    <source>
        <dbReference type="Proteomes" id="UP000828390"/>
    </source>
</evidence>